<dbReference type="SUPFAM" id="SSF52540">
    <property type="entry name" value="P-loop containing nucleoside triphosphate hydrolases"/>
    <property type="match status" value="1"/>
</dbReference>
<proteinExistence type="predicted"/>
<accession>A0A2H3JB11</accession>
<reference evidence="2 3" key="1">
    <citation type="journal article" date="2012" name="Science">
        <title>The Paleozoic origin of enzymatic lignin decomposition reconstructed from 31 fungal genomes.</title>
        <authorList>
            <person name="Floudas D."/>
            <person name="Binder M."/>
            <person name="Riley R."/>
            <person name="Barry K."/>
            <person name="Blanchette R.A."/>
            <person name="Henrissat B."/>
            <person name="Martinez A.T."/>
            <person name="Otillar R."/>
            <person name="Spatafora J.W."/>
            <person name="Yadav J.S."/>
            <person name="Aerts A."/>
            <person name="Benoit I."/>
            <person name="Boyd A."/>
            <person name="Carlson A."/>
            <person name="Copeland A."/>
            <person name="Coutinho P.M."/>
            <person name="de Vries R.P."/>
            <person name="Ferreira P."/>
            <person name="Findley K."/>
            <person name="Foster B."/>
            <person name="Gaskell J."/>
            <person name="Glotzer D."/>
            <person name="Gorecki P."/>
            <person name="Heitman J."/>
            <person name="Hesse C."/>
            <person name="Hori C."/>
            <person name="Igarashi K."/>
            <person name="Jurgens J.A."/>
            <person name="Kallen N."/>
            <person name="Kersten P."/>
            <person name="Kohler A."/>
            <person name="Kuees U."/>
            <person name="Kumar T.K.A."/>
            <person name="Kuo A."/>
            <person name="LaButti K."/>
            <person name="Larrondo L.F."/>
            <person name="Lindquist E."/>
            <person name="Ling A."/>
            <person name="Lombard V."/>
            <person name="Lucas S."/>
            <person name="Lundell T."/>
            <person name="Martin R."/>
            <person name="McLaughlin D.J."/>
            <person name="Morgenstern I."/>
            <person name="Morin E."/>
            <person name="Murat C."/>
            <person name="Nagy L.G."/>
            <person name="Nolan M."/>
            <person name="Ohm R.A."/>
            <person name="Patyshakuliyeva A."/>
            <person name="Rokas A."/>
            <person name="Ruiz-Duenas F.J."/>
            <person name="Sabat G."/>
            <person name="Salamov A."/>
            <person name="Samejima M."/>
            <person name="Schmutz J."/>
            <person name="Slot J.C."/>
            <person name="St John F."/>
            <person name="Stenlid J."/>
            <person name="Sun H."/>
            <person name="Sun S."/>
            <person name="Syed K."/>
            <person name="Tsang A."/>
            <person name="Wiebenga A."/>
            <person name="Young D."/>
            <person name="Pisabarro A."/>
            <person name="Eastwood D.C."/>
            <person name="Martin F."/>
            <person name="Cullen D."/>
            <person name="Grigoriev I.V."/>
            <person name="Hibbett D.S."/>
        </authorList>
    </citation>
    <scope>NUCLEOTIDE SEQUENCE [LARGE SCALE GENOMIC DNA]</scope>
    <source>
        <strain evidence="2 3">MD-104</strain>
    </source>
</reference>
<feature type="coiled-coil region" evidence="1">
    <location>
        <begin position="376"/>
        <end position="424"/>
    </location>
</feature>
<evidence type="ECO:0000256" key="1">
    <source>
        <dbReference type="SAM" id="Coils"/>
    </source>
</evidence>
<organism evidence="2 3">
    <name type="scientific">Wolfiporia cocos (strain MD-104)</name>
    <name type="common">Brown rot fungus</name>
    <dbReference type="NCBI Taxonomy" id="742152"/>
    <lineage>
        <taxon>Eukaryota</taxon>
        <taxon>Fungi</taxon>
        <taxon>Dikarya</taxon>
        <taxon>Basidiomycota</taxon>
        <taxon>Agaricomycotina</taxon>
        <taxon>Agaricomycetes</taxon>
        <taxon>Polyporales</taxon>
        <taxon>Phaeolaceae</taxon>
        <taxon>Wolfiporia</taxon>
    </lineage>
</organism>
<evidence type="ECO:0000313" key="2">
    <source>
        <dbReference type="EMBL" id="PCH39420.1"/>
    </source>
</evidence>
<evidence type="ECO:0000313" key="3">
    <source>
        <dbReference type="Proteomes" id="UP000218811"/>
    </source>
</evidence>
<feature type="non-terminal residue" evidence="2">
    <location>
        <position position="1"/>
    </location>
</feature>
<gene>
    <name evidence="2" type="ORF">WOLCODRAFT_38711</name>
</gene>
<dbReference type="OMA" id="KTCCEIC"/>
<protein>
    <recommendedName>
        <fullName evidence="4">AIG1-type G domain-containing protein</fullName>
    </recommendedName>
</protein>
<keyword evidence="1" id="KW-0175">Coiled coil</keyword>
<dbReference type="OrthoDB" id="2611327at2759"/>
<dbReference type="EMBL" id="KB467998">
    <property type="protein sequence ID" value="PCH39420.1"/>
    <property type="molecule type" value="Genomic_DNA"/>
</dbReference>
<sequence>APDLSHLKGETGTGKTTVLSLIANVLKGHSPSEYEKFYEESNEAGGSQKGSQTNNAKLYEFSSTNGIRVRILDTPGLADTRGIRLDEQHKESIAREIQSKITAINAVIILANGTVPRLGVATDYTLSTLSSMFPTSLANNISFLFTNVSSPLNWNFEVESLPDVLRNNPVYLLDNPVAMQEKYVKEKQKGKAEGKVNKSLIRSLKKTVEEGHKKALGELVKIFDWIDTLSAQPTRGILTLYNQSQTIEMKIANALATMDQMTERKQVLQTIERESDGTKLTMEQYKQFQSTLRQKVYKRIDTTYHNTLCLELKCYNNCHEHCDLDFSLDPERLRGCVAFGGSERMQECIKCKHRYENHRHYHARWELTEDVQTTIDEEAKKKYEDAADKNERQKRRMKQLKNTIEDLDKALANATSEVGELVDEYAKLSLSGSFAGQVKKSVALLDSHLETMRGNGTDAETIKSVEKSLKLMEGKLKLVENA</sequence>
<dbReference type="STRING" id="742152.A0A2H3JB11"/>
<dbReference type="Proteomes" id="UP000218811">
    <property type="component" value="Unassembled WGS sequence"/>
</dbReference>
<name>A0A2H3JB11_WOLCO</name>
<evidence type="ECO:0008006" key="4">
    <source>
        <dbReference type="Google" id="ProtNLM"/>
    </source>
</evidence>
<dbReference type="PANTHER" id="PTHR32046">
    <property type="entry name" value="G DOMAIN-CONTAINING PROTEIN"/>
    <property type="match status" value="1"/>
</dbReference>
<dbReference type="InterPro" id="IPR027417">
    <property type="entry name" value="P-loop_NTPase"/>
</dbReference>
<keyword evidence="3" id="KW-1185">Reference proteome</keyword>
<dbReference type="Gene3D" id="3.40.50.300">
    <property type="entry name" value="P-loop containing nucleotide triphosphate hydrolases"/>
    <property type="match status" value="1"/>
</dbReference>
<dbReference type="AlphaFoldDB" id="A0A2H3JB11"/>
<feature type="non-terminal residue" evidence="2">
    <location>
        <position position="482"/>
    </location>
</feature>
<dbReference type="PANTHER" id="PTHR32046:SF12">
    <property type="entry name" value="AIG1-TYPE G DOMAIN-CONTAINING PROTEIN"/>
    <property type="match status" value="1"/>
</dbReference>